<accession>A0A934M9Y9</accession>
<evidence type="ECO:0000256" key="15">
    <source>
        <dbReference type="SAM" id="Phobius"/>
    </source>
</evidence>
<dbReference type="InterPro" id="IPR004358">
    <property type="entry name" value="Sig_transdc_His_kin-like_C"/>
</dbReference>
<dbReference type="RefSeq" id="WP_198732237.1">
    <property type="nucleotide sequence ID" value="NZ_JAEINH010000001.1"/>
</dbReference>
<keyword evidence="8" id="KW-0547">Nucleotide-binding</keyword>
<dbReference type="SMART" id="SM00387">
    <property type="entry name" value="HATPase_c"/>
    <property type="match status" value="1"/>
</dbReference>
<comment type="caution">
    <text evidence="17">The sequence shown here is derived from an EMBL/GenBank/DDBJ whole genome shotgun (WGS) entry which is preliminary data.</text>
</comment>
<evidence type="ECO:0000256" key="14">
    <source>
        <dbReference type="SAM" id="MobiDB-lite"/>
    </source>
</evidence>
<dbReference type="Gene3D" id="3.30.565.10">
    <property type="entry name" value="Histidine kinase-like ATPase, C-terminal domain"/>
    <property type="match status" value="1"/>
</dbReference>
<dbReference type="InterPro" id="IPR025201">
    <property type="entry name" value="KdpD_TM"/>
</dbReference>
<feature type="region of interest" description="Disordered" evidence="14">
    <location>
        <begin position="192"/>
        <end position="213"/>
    </location>
</feature>
<proteinExistence type="predicted"/>
<dbReference type="InterPro" id="IPR003594">
    <property type="entry name" value="HATPase_dom"/>
</dbReference>
<keyword evidence="5" id="KW-0597">Phosphoprotein</keyword>
<evidence type="ECO:0000259" key="16">
    <source>
        <dbReference type="PROSITE" id="PS50109"/>
    </source>
</evidence>
<keyword evidence="13 15" id="KW-0472">Membrane</keyword>
<sequence>MGVPDVWSLVRPPARLGALRATVGWTLAVAGPPLLTWVLLLERDVLGLASDLMFFFTLVVVAALVGGLVPSLVCALLASSLLNFYFTEPVRRLTVADPEDALALVVFVLVALAVASVVDLAERRSVQAREARDEATLLADLSRAVLTGKDSAQGVVDEIARRFSAPAAVLSERVPDAAAGDGWSVVAVHPAPDPVAPTSGTPGTAPDGSDPVVDTGRVRVALPGTRPSPGDVRVLEAFAAQVVLVLDRERLRERAGRARELEQGNAVRTAILTAASHDLRTPLAAIRAAVDGLAGPTPLDDADRAWLVETIESSTGRLERLVDNLLDLSRLQTGAVRPTLRAVSLDEILPVALDGLDVVLDLPESLPLARTDPGLLERVVENLATNAVRHAPSGRPAQVVARAVEDTLEVRVVDDGPGVDPRDHERMFRAFERLDAGGAGGYAGMGLGLAVVRGLTDAVDARVRVEQTPGGGLTMVVVVPRADTTGATPSHPTGGAS</sequence>
<dbReference type="InterPro" id="IPR036890">
    <property type="entry name" value="HATPase_C_sf"/>
</dbReference>
<evidence type="ECO:0000256" key="11">
    <source>
        <dbReference type="ARBA" id="ARBA00022989"/>
    </source>
</evidence>
<evidence type="ECO:0000256" key="4">
    <source>
        <dbReference type="ARBA" id="ARBA00012438"/>
    </source>
</evidence>
<keyword evidence="11 15" id="KW-1133">Transmembrane helix</keyword>
<keyword evidence="10" id="KW-0067">ATP-binding</keyword>
<protein>
    <recommendedName>
        <fullName evidence="4">histidine kinase</fullName>
        <ecNumber evidence="4">2.7.13.3</ecNumber>
    </recommendedName>
</protein>
<dbReference type="GO" id="GO:0005524">
    <property type="term" value="F:ATP binding"/>
    <property type="evidence" value="ECO:0007669"/>
    <property type="project" value="UniProtKB-KW"/>
</dbReference>
<keyword evidence="9" id="KW-0418">Kinase</keyword>
<dbReference type="Gene3D" id="1.10.287.130">
    <property type="match status" value="1"/>
</dbReference>
<dbReference type="PROSITE" id="PS50109">
    <property type="entry name" value="HIS_KIN"/>
    <property type="match status" value="1"/>
</dbReference>
<evidence type="ECO:0000256" key="6">
    <source>
        <dbReference type="ARBA" id="ARBA00022679"/>
    </source>
</evidence>
<organism evidence="17 18">
    <name type="scientific">Sanguibacter suaedae</name>
    <dbReference type="NCBI Taxonomy" id="2795737"/>
    <lineage>
        <taxon>Bacteria</taxon>
        <taxon>Bacillati</taxon>
        <taxon>Actinomycetota</taxon>
        <taxon>Actinomycetes</taxon>
        <taxon>Micrococcales</taxon>
        <taxon>Sanguibacteraceae</taxon>
        <taxon>Sanguibacter</taxon>
    </lineage>
</organism>
<dbReference type="InterPro" id="IPR003661">
    <property type="entry name" value="HisK_dim/P_dom"/>
</dbReference>
<dbReference type="SUPFAM" id="SSF55874">
    <property type="entry name" value="ATPase domain of HSP90 chaperone/DNA topoisomerase II/histidine kinase"/>
    <property type="match status" value="1"/>
</dbReference>
<evidence type="ECO:0000256" key="2">
    <source>
        <dbReference type="ARBA" id="ARBA00004141"/>
    </source>
</evidence>
<dbReference type="Pfam" id="PF00512">
    <property type="entry name" value="HisKA"/>
    <property type="match status" value="1"/>
</dbReference>
<evidence type="ECO:0000256" key="3">
    <source>
        <dbReference type="ARBA" id="ARBA00004236"/>
    </source>
</evidence>
<evidence type="ECO:0000256" key="13">
    <source>
        <dbReference type="ARBA" id="ARBA00023136"/>
    </source>
</evidence>
<evidence type="ECO:0000256" key="12">
    <source>
        <dbReference type="ARBA" id="ARBA00023012"/>
    </source>
</evidence>
<evidence type="ECO:0000256" key="7">
    <source>
        <dbReference type="ARBA" id="ARBA00022692"/>
    </source>
</evidence>
<feature type="transmembrane region" description="Helical" evidence="15">
    <location>
        <begin position="20"/>
        <end position="40"/>
    </location>
</feature>
<keyword evidence="12" id="KW-0902">Two-component regulatory system</keyword>
<keyword evidence="18" id="KW-1185">Reference proteome</keyword>
<dbReference type="EC" id="2.7.13.3" evidence="4"/>
<dbReference type="CDD" id="cd00082">
    <property type="entry name" value="HisKA"/>
    <property type="match status" value="1"/>
</dbReference>
<dbReference type="SUPFAM" id="SSF47384">
    <property type="entry name" value="Homodimeric domain of signal transducing histidine kinase"/>
    <property type="match status" value="1"/>
</dbReference>
<dbReference type="Gene3D" id="1.20.120.620">
    <property type="entry name" value="Backbone structure of the membrane domain of e. Coli histidine kinase receptor kdpd"/>
    <property type="match status" value="1"/>
</dbReference>
<name>A0A934M9Y9_9MICO</name>
<feature type="transmembrane region" description="Helical" evidence="15">
    <location>
        <begin position="52"/>
        <end position="81"/>
    </location>
</feature>
<reference evidence="17" key="1">
    <citation type="submission" date="2020-12" db="EMBL/GenBank/DDBJ databases">
        <title>Sanguibacter suaedae sp. nov., isolated from Suaeda aralocaspica.</title>
        <authorList>
            <person name="Ma Q."/>
        </authorList>
    </citation>
    <scope>NUCLEOTIDE SEQUENCE</scope>
    <source>
        <strain evidence="17">YZGR15</strain>
    </source>
</reference>
<dbReference type="EMBL" id="JAEINH010000001">
    <property type="protein sequence ID" value="MBI9113681.1"/>
    <property type="molecule type" value="Genomic_DNA"/>
</dbReference>
<dbReference type="SMART" id="SM00388">
    <property type="entry name" value="HisKA"/>
    <property type="match status" value="1"/>
</dbReference>
<evidence type="ECO:0000256" key="5">
    <source>
        <dbReference type="ARBA" id="ARBA00022553"/>
    </source>
</evidence>
<dbReference type="PRINTS" id="PR00344">
    <property type="entry name" value="BCTRLSENSOR"/>
</dbReference>
<dbReference type="GO" id="GO:0005886">
    <property type="term" value="C:plasma membrane"/>
    <property type="evidence" value="ECO:0007669"/>
    <property type="project" value="UniProtKB-SubCell"/>
</dbReference>
<dbReference type="InterPro" id="IPR052023">
    <property type="entry name" value="Histidine_kinase_KdpD"/>
</dbReference>
<dbReference type="PANTHER" id="PTHR45569:SF1">
    <property type="entry name" value="SENSOR PROTEIN KDPD"/>
    <property type="match status" value="1"/>
</dbReference>
<dbReference type="GO" id="GO:0000155">
    <property type="term" value="F:phosphorelay sensor kinase activity"/>
    <property type="evidence" value="ECO:0007669"/>
    <property type="project" value="InterPro"/>
</dbReference>
<dbReference type="PANTHER" id="PTHR45569">
    <property type="entry name" value="SENSOR PROTEIN KDPD"/>
    <property type="match status" value="1"/>
</dbReference>
<keyword evidence="6" id="KW-0808">Transferase</keyword>
<evidence type="ECO:0000313" key="17">
    <source>
        <dbReference type="EMBL" id="MBI9113681.1"/>
    </source>
</evidence>
<comment type="catalytic activity">
    <reaction evidence="1">
        <text>ATP + protein L-histidine = ADP + protein N-phospho-L-histidine.</text>
        <dbReference type="EC" id="2.7.13.3"/>
    </reaction>
</comment>
<dbReference type="InterPro" id="IPR038318">
    <property type="entry name" value="KdpD_sf"/>
</dbReference>
<dbReference type="Pfam" id="PF13493">
    <property type="entry name" value="DUF4118"/>
    <property type="match status" value="1"/>
</dbReference>
<evidence type="ECO:0000313" key="18">
    <source>
        <dbReference type="Proteomes" id="UP000602087"/>
    </source>
</evidence>
<keyword evidence="7 15" id="KW-0812">Transmembrane</keyword>
<dbReference type="InterPro" id="IPR036097">
    <property type="entry name" value="HisK_dim/P_sf"/>
</dbReference>
<feature type="transmembrane region" description="Helical" evidence="15">
    <location>
        <begin position="101"/>
        <end position="121"/>
    </location>
</feature>
<dbReference type="AlphaFoldDB" id="A0A934M9Y9"/>
<evidence type="ECO:0000256" key="10">
    <source>
        <dbReference type="ARBA" id="ARBA00022840"/>
    </source>
</evidence>
<dbReference type="Proteomes" id="UP000602087">
    <property type="component" value="Unassembled WGS sequence"/>
</dbReference>
<evidence type="ECO:0000256" key="9">
    <source>
        <dbReference type="ARBA" id="ARBA00022777"/>
    </source>
</evidence>
<evidence type="ECO:0000256" key="8">
    <source>
        <dbReference type="ARBA" id="ARBA00022741"/>
    </source>
</evidence>
<dbReference type="Pfam" id="PF02518">
    <property type="entry name" value="HATPase_c"/>
    <property type="match status" value="1"/>
</dbReference>
<evidence type="ECO:0000256" key="1">
    <source>
        <dbReference type="ARBA" id="ARBA00000085"/>
    </source>
</evidence>
<gene>
    <name evidence="17" type="ORF">JAV76_01480</name>
</gene>
<comment type="subcellular location">
    <subcellularLocation>
        <location evidence="3">Cell membrane</location>
    </subcellularLocation>
    <subcellularLocation>
        <location evidence="2">Membrane</location>
        <topology evidence="2">Multi-pass membrane protein</topology>
    </subcellularLocation>
</comment>
<feature type="domain" description="Histidine kinase" evidence="16">
    <location>
        <begin position="274"/>
        <end position="483"/>
    </location>
</feature>
<dbReference type="InterPro" id="IPR005467">
    <property type="entry name" value="His_kinase_dom"/>
</dbReference>